<dbReference type="EMBL" id="FRXO01000001">
    <property type="protein sequence ID" value="SHO59652.1"/>
    <property type="molecule type" value="Genomic_DNA"/>
</dbReference>
<dbReference type="AlphaFoldDB" id="A0A1M7Z4B1"/>
<gene>
    <name evidence="1" type="ORF">SAMN02745172_00016</name>
</gene>
<accession>A0A1M7Z4B1</accession>
<proteinExistence type="predicted"/>
<protein>
    <submittedName>
        <fullName evidence="1">Uncharacterized protein</fullName>
    </submittedName>
</protein>
<evidence type="ECO:0000313" key="1">
    <source>
        <dbReference type="EMBL" id="SHO59652.1"/>
    </source>
</evidence>
<sequence>MKHESVLLSLPPVRGAPSGRRPGVRLVIALCGLGLLAGCASPPGQAVLVPSPGPQKSQRQFARDAQACRAQSTTIPPGAVVSQADISAAYVQCMAARGNTISALPVQPPPQPAYVYPSYGYYGVGAYPAVYSGWGWSRGWGWGVGVGTGWGWP</sequence>
<evidence type="ECO:0000313" key="2">
    <source>
        <dbReference type="Proteomes" id="UP000186406"/>
    </source>
</evidence>
<reference evidence="1 2" key="1">
    <citation type="submission" date="2016-12" db="EMBL/GenBank/DDBJ databases">
        <authorList>
            <person name="Song W.-J."/>
            <person name="Kurnit D.M."/>
        </authorList>
    </citation>
    <scope>NUCLEOTIDE SEQUENCE [LARGE SCALE GENOMIC DNA]</scope>
    <source>
        <strain evidence="1 2">DSM 19599</strain>
    </source>
</reference>
<keyword evidence="2" id="KW-1185">Reference proteome</keyword>
<dbReference type="RefSeq" id="WP_073625209.1">
    <property type="nucleotide sequence ID" value="NZ_FRXO01000001.1"/>
</dbReference>
<name>A0A1M7Z4B1_9HYPH</name>
<dbReference type="Proteomes" id="UP000186406">
    <property type="component" value="Unassembled WGS sequence"/>
</dbReference>
<organism evidence="1 2">
    <name type="scientific">Pseudoxanthobacter soli DSM 19599</name>
    <dbReference type="NCBI Taxonomy" id="1123029"/>
    <lineage>
        <taxon>Bacteria</taxon>
        <taxon>Pseudomonadati</taxon>
        <taxon>Pseudomonadota</taxon>
        <taxon>Alphaproteobacteria</taxon>
        <taxon>Hyphomicrobiales</taxon>
        <taxon>Segnochrobactraceae</taxon>
        <taxon>Pseudoxanthobacter</taxon>
    </lineage>
</organism>